<organism evidence="1 2">
    <name type="scientific">Cytospora leucostoma</name>
    <dbReference type="NCBI Taxonomy" id="1230097"/>
    <lineage>
        <taxon>Eukaryota</taxon>
        <taxon>Fungi</taxon>
        <taxon>Dikarya</taxon>
        <taxon>Ascomycota</taxon>
        <taxon>Pezizomycotina</taxon>
        <taxon>Sordariomycetes</taxon>
        <taxon>Sordariomycetidae</taxon>
        <taxon>Diaporthales</taxon>
        <taxon>Cytosporaceae</taxon>
        <taxon>Cytospora</taxon>
    </lineage>
</organism>
<proteinExistence type="predicted"/>
<reference evidence="1 2" key="1">
    <citation type="submission" date="2015-09" db="EMBL/GenBank/DDBJ databases">
        <title>Host preference determinants of Valsa canker pathogens revealed by comparative genomics.</title>
        <authorList>
            <person name="Yin Z."/>
            <person name="Huang L."/>
        </authorList>
    </citation>
    <scope>NUCLEOTIDE SEQUENCE [LARGE SCALE GENOMIC DNA]</scope>
    <source>
        <strain evidence="1 2">SXYLt</strain>
    </source>
</reference>
<dbReference type="AlphaFoldDB" id="A0A423X0F0"/>
<keyword evidence="2" id="KW-1185">Reference proteome</keyword>
<protein>
    <submittedName>
        <fullName evidence="1">Uncharacterized protein</fullName>
    </submittedName>
</protein>
<comment type="caution">
    <text evidence="1">The sequence shown here is derived from an EMBL/GenBank/DDBJ whole genome shotgun (WGS) entry which is preliminary data.</text>
</comment>
<dbReference type="InParanoid" id="A0A423X0F0"/>
<gene>
    <name evidence="1" type="ORF">VPNG_05895</name>
</gene>
<dbReference type="Proteomes" id="UP000285146">
    <property type="component" value="Unassembled WGS sequence"/>
</dbReference>
<sequence>MENVVPSFRRYDAPAMCTRDVAKREQYVGAWLDQKPTKFGDIPISIIYLNESLPNLSDEQMKLIDQFIEDMEQTFDTSTQEVSIADTWKANPPTDANRQSVGANAFVHDVYHTMTAFRSGYQAQFGLYPYINPVTGFRWNSPKGYRPLTTGRAEAARCVPRLAPGAHPSDN</sequence>
<dbReference type="STRING" id="1230097.A0A423X0F0"/>
<evidence type="ECO:0000313" key="2">
    <source>
        <dbReference type="Proteomes" id="UP000285146"/>
    </source>
</evidence>
<accession>A0A423X0F0</accession>
<evidence type="ECO:0000313" key="1">
    <source>
        <dbReference type="EMBL" id="ROW09240.1"/>
    </source>
</evidence>
<dbReference type="OrthoDB" id="5423360at2759"/>
<name>A0A423X0F0_9PEZI</name>
<dbReference type="EMBL" id="LKEB01000031">
    <property type="protein sequence ID" value="ROW09240.1"/>
    <property type="molecule type" value="Genomic_DNA"/>
</dbReference>